<evidence type="ECO:0000256" key="1">
    <source>
        <dbReference type="ARBA" id="ARBA00010587"/>
    </source>
</evidence>
<proteinExistence type="inferred from homology"/>
<feature type="domain" description="Hemerythrin-like" evidence="4">
    <location>
        <begin position="18"/>
        <end position="138"/>
    </location>
</feature>
<dbReference type="GO" id="GO:0046872">
    <property type="term" value="F:metal ion binding"/>
    <property type="evidence" value="ECO:0007669"/>
    <property type="project" value="UniProtKB-KW"/>
</dbReference>
<dbReference type="InterPro" id="IPR035938">
    <property type="entry name" value="Hemerythrin-like_sf"/>
</dbReference>
<dbReference type="EMBL" id="PFWT01000005">
    <property type="protein sequence ID" value="PJA46984.1"/>
    <property type="molecule type" value="Genomic_DNA"/>
</dbReference>
<dbReference type="PANTHER" id="PTHR37164">
    <property type="entry name" value="BACTERIOHEMERYTHRIN"/>
    <property type="match status" value="1"/>
</dbReference>
<protein>
    <recommendedName>
        <fullName evidence="4">Hemerythrin-like domain-containing protein</fullName>
    </recommendedName>
</protein>
<reference evidence="6" key="1">
    <citation type="submission" date="2017-09" db="EMBL/GenBank/DDBJ databases">
        <title>Depth-based differentiation of microbial function through sediment-hosted aquifers and enrichment of novel symbionts in the deep terrestrial subsurface.</title>
        <authorList>
            <person name="Probst A.J."/>
            <person name="Ladd B."/>
            <person name="Jarett J.K."/>
            <person name="Geller-Mcgrath D.E."/>
            <person name="Sieber C.M.K."/>
            <person name="Emerson J.B."/>
            <person name="Anantharaman K."/>
            <person name="Thomas B.C."/>
            <person name="Malmstrom R."/>
            <person name="Stieglmeier M."/>
            <person name="Klingl A."/>
            <person name="Woyke T."/>
            <person name="Ryan C.M."/>
            <person name="Banfield J.F."/>
        </authorList>
    </citation>
    <scope>NUCLEOTIDE SEQUENCE [LARGE SCALE GENOMIC DNA]</scope>
</reference>
<evidence type="ECO:0000313" key="5">
    <source>
        <dbReference type="EMBL" id="PJA46984.1"/>
    </source>
</evidence>
<evidence type="ECO:0000259" key="4">
    <source>
        <dbReference type="Pfam" id="PF01814"/>
    </source>
</evidence>
<dbReference type="InterPro" id="IPR050669">
    <property type="entry name" value="Hemerythrin"/>
</dbReference>
<organism evidence="5 6">
    <name type="scientific">Candidatus Uhrbacteria bacterium CG_4_9_14_3_um_filter_41_35</name>
    <dbReference type="NCBI Taxonomy" id="1975034"/>
    <lineage>
        <taxon>Bacteria</taxon>
        <taxon>Candidatus Uhriibacteriota</taxon>
    </lineage>
</organism>
<dbReference type="InterPro" id="IPR012312">
    <property type="entry name" value="Hemerythrin-like"/>
</dbReference>
<name>A0A2M7XGI5_9BACT</name>
<dbReference type="NCBIfam" id="TIGR02481">
    <property type="entry name" value="hemeryth_dom"/>
    <property type="match status" value="1"/>
</dbReference>
<dbReference type="SUPFAM" id="SSF47188">
    <property type="entry name" value="Hemerythrin-like"/>
    <property type="match status" value="1"/>
</dbReference>
<comment type="similarity">
    <text evidence="1">Belongs to the hemerythrin family.</text>
</comment>
<gene>
    <name evidence="5" type="ORF">CO173_00620</name>
</gene>
<dbReference type="Gene3D" id="1.20.120.50">
    <property type="entry name" value="Hemerythrin-like"/>
    <property type="match status" value="1"/>
</dbReference>
<dbReference type="Proteomes" id="UP000231263">
    <property type="component" value="Unassembled WGS sequence"/>
</dbReference>
<dbReference type="PANTHER" id="PTHR37164:SF1">
    <property type="entry name" value="BACTERIOHEMERYTHRIN"/>
    <property type="match status" value="1"/>
</dbReference>
<keyword evidence="3" id="KW-0408">Iron</keyword>
<evidence type="ECO:0000313" key="6">
    <source>
        <dbReference type="Proteomes" id="UP000231263"/>
    </source>
</evidence>
<evidence type="ECO:0000256" key="2">
    <source>
        <dbReference type="ARBA" id="ARBA00022723"/>
    </source>
</evidence>
<dbReference type="AlphaFoldDB" id="A0A2M7XGI5"/>
<dbReference type="CDD" id="cd12107">
    <property type="entry name" value="Hemerythrin"/>
    <property type="match status" value="1"/>
</dbReference>
<comment type="caution">
    <text evidence="5">The sequence shown here is derived from an EMBL/GenBank/DDBJ whole genome shotgun (WGS) entry which is preliminary data.</text>
</comment>
<sequence>MIIFYMLFTWDSEFSVSIDEIDDQHQQYFKITNKLGRFLESFKKGDEVKLHLIFDELLNYAFYHLSTEENYFSDCQYSGTESHIAIHDVYRVKMRNYRQQIREIDSGFYELGVEVQNFATEWLMNHIKHTDKLYVPTLTKCLNKKTDTK</sequence>
<evidence type="ECO:0000256" key="3">
    <source>
        <dbReference type="ARBA" id="ARBA00023004"/>
    </source>
</evidence>
<dbReference type="Pfam" id="PF01814">
    <property type="entry name" value="Hemerythrin"/>
    <property type="match status" value="1"/>
</dbReference>
<dbReference type="NCBIfam" id="NF033749">
    <property type="entry name" value="bact_hemeryth"/>
    <property type="match status" value="1"/>
</dbReference>
<dbReference type="InterPro" id="IPR012827">
    <property type="entry name" value="Hemerythrin_metal-bd"/>
</dbReference>
<keyword evidence="2" id="KW-0479">Metal-binding</keyword>
<accession>A0A2M7XGI5</accession>